<feature type="domain" description="DUF7947" evidence="2">
    <location>
        <begin position="206"/>
        <end position="289"/>
    </location>
</feature>
<accession>R1I8X7</accession>
<reference evidence="3 4" key="1">
    <citation type="journal article" date="2014" name="PLoS ONE">
        <title>Grimontia indica AK16(T), sp. nov., Isolated from a Seawater Sample Reports the Presence of Pathogenic Genes Similar to Vibrio Genus.</title>
        <authorList>
            <person name="Singh A."/>
            <person name="Vaidya B."/>
            <person name="Khatri I."/>
            <person name="Srinivas T.N."/>
            <person name="Subramanian S."/>
            <person name="Korpole S."/>
            <person name="Pinnaka A.K."/>
        </authorList>
    </citation>
    <scope>NUCLEOTIDE SEQUENCE [LARGE SCALE GENOMIC DNA]</scope>
    <source>
        <strain evidence="3 4">AK16</strain>
    </source>
</reference>
<dbReference type="AlphaFoldDB" id="R1I8X7"/>
<sequence>MNNDIKFTLSYEGGASDHHKIDFYDVSQALLGFQRTLALTTHLVLNNQIITQAPALKGAKILALPPEEGSWKITAGIVLGGLYTFGTAPNNTPIGHIVYSLYDYVVSESLGFHVDYDKSLGKLYEEAKEKDKKIKVIKQHQADSLIEKCSAAISDIHRPITKNKTALEASISANIYGSESPIGASFNEDTFSYIQELITSDIQEIIYGRVSSYNSNTFKGRIYVMAEGRPVSFELFGIARASASLKLIVASLSANVQKNYNDPLSNLFCRVTRITTRSGLLKSFEIHAVSTQNNVA</sequence>
<evidence type="ECO:0000259" key="2">
    <source>
        <dbReference type="Pfam" id="PF25679"/>
    </source>
</evidence>
<proteinExistence type="predicted"/>
<organism evidence="3 4">
    <name type="scientific">Grimontia indica</name>
    <dbReference type="NCBI Taxonomy" id="1056512"/>
    <lineage>
        <taxon>Bacteria</taxon>
        <taxon>Pseudomonadati</taxon>
        <taxon>Pseudomonadota</taxon>
        <taxon>Gammaproteobacteria</taxon>
        <taxon>Vibrionales</taxon>
        <taxon>Vibrionaceae</taxon>
        <taxon>Grimontia</taxon>
    </lineage>
</organism>
<dbReference type="eggNOG" id="ENOG5032Q5T">
    <property type="taxonomic scope" value="Bacteria"/>
</dbReference>
<dbReference type="InterPro" id="IPR057707">
    <property type="entry name" value="DUF7947"/>
</dbReference>
<feature type="domain" description="DUF7946" evidence="1">
    <location>
        <begin position="7"/>
        <end position="194"/>
    </location>
</feature>
<dbReference type="Proteomes" id="UP000011223">
    <property type="component" value="Unassembled WGS sequence"/>
</dbReference>
<evidence type="ECO:0000313" key="3">
    <source>
        <dbReference type="EMBL" id="EOD77171.1"/>
    </source>
</evidence>
<protein>
    <submittedName>
        <fullName evidence="3">Uncharacterized protein</fullName>
    </submittedName>
</protein>
<dbReference type="RefSeq" id="WP_002542512.1">
    <property type="nucleotide sequence ID" value="NZ_ANFM02000068.1"/>
</dbReference>
<dbReference type="InterPro" id="IPR057706">
    <property type="entry name" value="DUF7946"/>
</dbReference>
<comment type="caution">
    <text evidence="3">The sequence shown here is derived from an EMBL/GenBank/DDBJ whole genome shotgun (WGS) entry which is preliminary data.</text>
</comment>
<dbReference type="EMBL" id="ANFM02000068">
    <property type="protein sequence ID" value="EOD77171.1"/>
    <property type="molecule type" value="Genomic_DNA"/>
</dbReference>
<gene>
    <name evidence="3" type="ORF">D515_04526</name>
</gene>
<dbReference type="Pfam" id="PF25678">
    <property type="entry name" value="DUF7946"/>
    <property type="match status" value="1"/>
</dbReference>
<evidence type="ECO:0000313" key="4">
    <source>
        <dbReference type="Proteomes" id="UP000011223"/>
    </source>
</evidence>
<evidence type="ECO:0000259" key="1">
    <source>
        <dbReference type="Pfam" id="PF25678"/>
    </source>
</evidence>
<name>R1I8X7_9GAMM</name>
<dbReference type="Pfam" id="PF25679">
    <property type="entry name" value="DUF7947"/>
    <property type="match status" value="1"/>
</dbReference>
<keyword evidence="4" id="KW-1185">Reference proteome</keyword>